<evidence type="ECO:0000313" key="7">
    <source>
        <dbReference type="Proteomes" id="UP001161325"/>
    </source>
</evidence>
<feature type="domain" description="Protein kinase" evidence="5">
    <location>
        <begin position="15"/>
        <end position="280"/>
    </location>
</feature>
<dbReference type="RefSeq" id="WP_284351173.1">
    <property type="nucleotide sequence ID" value="NZ_BRXS01000005.1"/>
</dbReference>
<keyword evidence="7" id="KW-1185">Reference proteome</keyword>
<comment type="caution">
    <text evidence="6">The sequence shown here is derived from an EMBL/GenBank/DDBJ whole genome shotgun (WGS) entry which is preliminary data.</text>
</comment>
<dbReference type="PANTHER" id="PTHR43289:SF6">
    <property type="entry name" value="SERINE_THREONINE-PROTEIN KINASE NEKL-3"/>
    <property type="match status" value="1"/>
</dbReference>
<keyword evidence="3" id="KW-0418">Kinase</keyword>
<evidence type="ECO:0000313" key="6">
    <source>
        <dbReference type="EMBL" id="GLC26718.1"/>
    </source>
</evidence>
<reference evidence="6" key="1">
    <citation type="submission" date="2022-08" db="EMBL/GenBank/DDBJ databases">
        <title>Draft genome sequencing of Roseisolibacter agri AW1220.</title>
        <authorList>
            <person name="Tobiishi Y."/>
            <person name="Tonouchi A."/>
        </authorList>
    </citation>
    <scope>NUCLEOTIDE SEQUENCE</scope>
    <source>
        <strain evidence="6">AW1220</strain>
    </source>
</reference>
<keyword evidence="1" id="KW-0808">Transferase</keyword>
<dbReference type="Pfam" id="PF00069">
    <property type="entry name" value="Pkinase"/>
    <property type="match status" value="1"/>
</dbReference>
<dbReference type="InterPro" id="IPR011009">
    <property type="entry name" value="Kinase-like_dom_sf"/>
</dbReference>
<sequence length="291" mass="31500">MSLIHAIERRLPSGYRIQDQIGSGATSWVYVARHEGNAAPPLVVKALHPGLSKEASVDRFAREMQILRSLDHPRIVPLLEAGEADGSLFFTMPYVTGATLAELLRSHGPLSVHDALIVARDLVEALGHAHGRGVVHRDVKPANVLVDTEGRALLIDFGFASAPGLTTPNAAAQDARLAIGTPEYISPEQVTGKRAEDWRSDFFSLACVLQEMLTGRPPFTGGAARAVMQRRMTEPPEDIRALRADVPDEVIAIVRRNLAVSPNDRMATAGFFRMALEAAIERLDTPAAAEP</sequence>
<dbReference type="InterPro" id="IPR000719">
    <property type="entry name" value="Prot_kinase_dom"/>
</dbReference>
<dbReference type="PANTHER" id="PTHR43289">
    <property type="entry name" value="MITOGEN-ACTIVATED PROTEIN KINASE KINASE KINASE 20-RELATED"/>
    <property type="match status" value="1"/>
</dbReference>
<keyword evidence="4" id="KW-0067">ATP-binding</keyword>
<dbReference type="GO" id="GO:0005524">
    <property type="term" value="F:ATP binding"/>
    <property type="evidence" value="ECO:0007669"/>
    <property type="project" value="UniProtKB-KW"/>
</dbReference>
<dbReference type="SUPFAM" id="SSF56112">
    <property type="entry name" value="Protein kinase-like (PK-like)"/>
    <property type="match status" value="1"/>
</dbReference>
<evidence type="ECO:0000256" key="3">
    <source>
        <dbReference type="ARBA" id="ARBA00022777"/>
    </source>
</evidence>
<proteinExistence type="predicted"/>
<gene>
    <name evidence="6" type="ORF">rosag_32310</name>
</gene>
<dbReference type="Proteomes" id="UP001161325">
    <property type="component" value="Unassembled WGS sequence"/>
</dbReference>
<evidence type="ECO:0000256" key="4">
    <source>
        <dbReference type="ARBA" id="ARBA00022840"/>
    </source>
</evidence>
<dbReference type="PROSITE" id="PS50011">
    <property type="entry name" value="PROTEIN_KINASE_DOM"/>
    <property type="match status" value="1"/>
</dbReference>
<dbReference type="SMART" id="SM00220">
    <property type="entry name" value="S_TKc"/>
    <property type="match status" value="1"/>
</dbReference>
<accession>A0AA37QH47</accession>
<evidence type="ECO:0000256" key="1">
    <source>
        <dbReference type="ARBA" id="ARBA00022679"/>
    </source>
</evidence>
<protein>
    <recommendedName>
        <fullName evidence="5">Protein kinase domain-containing protein</fullName>
    </recommendedName>
</protein>
<dbReference type="EMBL" id="BRXS01000005">
    <property type="protein sequence ID" value="GLC26718.1"/>
    <property type="molecule type" value="Genomic_DNA"/>
</dbReference>
<dbReference type="PROSITE" id="PS00108">
    <property type="entry name" value="PROTEIN_KINASE_ST"/>
    <property type="match status" value="1"/>
</dbReference>
<organism evidence="6 7">
    <name type="scientific">Roseisolibacter agri</name>
    <dbReference type="NCBI Taxonomy" id="2014610"/>
    <lineage>
        <taxon>Bacteria</taxon>
        <taxon>Pseudomonadati</taxon>
        <taxon>Gemmatimonadota</taxon>
        <taxon>Gemmatimonadia</taxon>
        <taxon>Gemmatimonadales</taxon>
        <taxon>Gemmatimonadaceae</taxon>
        <taxon>Roseisolibacter</taxon>
    </lineage>
</organism>
<dbReference type="CDD" id="cd14014">
    <property type="entry name" value="STKc_PknB_like"/>
    <property type="match status" value="1"/>
</dbReference>
<dbReference type="GO" id="GO:0004674">
    <property type="term" value="F:protein serine/threonine kinase activity"/>
    <property type="evidence" value="ECO:0007669"/>
    <property type="project" value="TreeGrafter"/>
</dbReference>
<name>A0AA37QH47_9BACT</name>
<evidence type="ECO:0000256" key="2">
    <source>
        <dbReference type="ARBA" id="ARBA00022741"/>
    </source>
</evidence>
<evidence type="ECO:0000259" key="5">
    <source>
        <dbReference type="PROSITE" id="PS50011"/>
    </source>
</evidence>
<dbReference type="Gene3D" id="1.10.510.10">
    <property type="entry name" value="Transferase(Phosphotransferase) domain 1"/>
    <property type="match status" value="1"/>
</dbReference>
<dbReference type="InterPro" id="IPR008271">
    <property type="entry name" value="Ser/Thr_kinase_AS"/>
</dbReference>
<keyword evidence="2" id="KW-0547">Nucleotide-binding</keyword>
<dbReference type="AlphaFoldDB" id="A0AA37QH47"/>